<dbReference type="AlphaFoldDB" id="A0A3F3HB68"/>
<organism evidence="1">
    <name type="scientific">Fructobacillus tropaeoli</name>
    <dbReference type="NCBI Taxonomy" id="709323"/>
    <lineage>
        <taxon>Bacteria</taxon>
        <taxon>Bacillati</taxon>
        <taxon>Bacillota</taxon>
        <taxon>Bacilli</taxon>
        <taxon>Lactobacillales</taxon>
        <taxon>Lactobacillaceae</taxon>
        <taxon>Fructobacillus</taxon>
    </lineage>
</organism>
<proteinExistence type="predicted"/>
<dbReference type="RefSeq" id="WP_059393067.1">
    <property type="nucleotide sequence ID" value="NZ_DF968078.1"/>
</dbReference>
<evidence type="ECO:0000313" key="1">
    <source>
        <dbReference type="EMBL" id="GAP03529.1"/>
    </source>
</evidence>
<sequence length="62" mass="6865">MATFALVGATQVITGHVPIDFGQNITAHAADTSTNYWFGKNTEYYKRYKELPQNSSVPLATQ</sequence>
<accession>A0A3F3HB68</accession>
<protein>
    <submittedName>
        <fullName evidence="1">Xaa-Pro dipeptidase</fullName>
    </submittedName>
</protein>
<name>A0A3F3HB68_9LACO</name>
<dbReference type="EMBL" id="DF968078">
    <property type="protein sequence ID" value="GAP03529.1"/>
    <property type="molecule type" value="Genomic_DNA"/>
</dbReference>
<reference evidence="1" key="1">
    <citation type="journal article" date="2015" name="BMC Genomics">
        <title>Comparative genomics of Fructobacillus spp. and Leuconostoc spp. reveals niche-specific evolution of Fructobacillus spp.</title>
        <authorList>
            <person name="Endo A."/>
            <person name="Tanizawa Y."/>
            <person name="Tanaka N."/>
            <person name="Maeno S."/>
            <person name="Kumar H."/>
            <person name="Shiwa Y."/>
            <person name="Okada S."/>
            <person name="Yoshikawa H."/>
            <person name="Dicks L."/>
            <person name="Nakagawa J."/>
            <person name="Arita M."/>
        </authorList>
    </citation>
    <scope>NUCLEOTIDE SEQUENCE [LARGE SCALE GENOMIC DNA]</scope>
    <source>
        <strain evidence="1">F214-1</strain>
    </source>
</reference>
<dbReference type="STRING" id="709323.GCA_001047135_00071"/>
<dbReference type="Proteomes" id="UP000064514">
    <property type="component" value="Unassembled WGS sequence"/>
</dbReference>
<gene>
    <name evidence="1" type="ORF">FTRO_0010720</name>
</gene>